<dbReference type="GO" id="GO:0006465">
    <property type="term" value="P:signal peptide processing"/>
    <property type="evidence" value="ECO:0007669"/>
    <property type="project" value="UniProtKB-UniRule"/>
</dbReference>
<sequence length="245" mass="28028">MAKKKSKQQQPPPVLQGEVEKPSAPTPAEPSEEYEGEEEMELLQVDLGDMVKMKQVLDEGISSALLDHVPEDYHWDNFKLLLMFVSCVFAMTAQFAPIPFPESRPVLGICGSLYFILSGILQFITTFIDKDMIMQTLPLSEDDKTSTKQSPLLFKYGLRVRSNFPRFSEFYTVVLEYRIPSKDPMYSKIEEKSVKAVWSVGKFFDKEGYFDEVGLANEVSKLYKRLEAEDYNGKDDDKTAKKKTE</sequence>
<evidence type="ECO:0000313" key="11">
    <source>
        <dbReference type="EMBL" id="CAD9993243.1"/>
    </source>
</evidence>
<gene>
    <name evidence="11" type="ORF">APAL1065_LOCUS26268</name>
</gene>
<keyword evidence="6 9" id="KW-1133">Transmembrane helix</keyword>
<dbReference type="AlphaFoldDB" id="A0A7S2YSD3"/>
<dbReference type="Pfam" id="PF06703">
    <property type="entry name" value="SPC25"/>
    <property type="match status" value="1"/>
</dbReference>
<dbReference type="PANTHER" id="PTHR13085:SF0">
    <property type="entry name" value="SIGNAL PEPTIDASE COMPLEX SUBUNIT 2"/>
    <property type="match status" value="1"/>
</dbReference>
<comment type="subcellular location">
    <subcellularLocation>
        <location evidence="1 9">Endoplasmic reticulum membrane</location>
        <topology evidence="1 9">Multi-pass membrane protein</topology>
    </subcellularLocation>
</comment>
<reference evidence="11" key="1">
    <citation type="submission" date="2021-01" db="EMBL/GenBank/DDBJ databases">
        <authorList>
            <person name="Corre E."/>
            <person name="Pelletier E."/>
            <person name="Niang G."/>
            <person name="Scheremetjew M."/>
            <person name="Finn R."/>
            <person name="Kale V."/>
            <person name="Holt S."/>
            <person name="Cochrane G."/>
            <person name="Meng A."/>
            <person name="Brown T."/>
            <person name="Cohen L."/>
        </authorList>
    </citation>
    <scope>NUCLEOTIDE SEQUENCE</scope>
    <source>
        <strain evidence="11">CCMP125</strain>
    </source>
</reference>
<evidence type="ECO:0000256" key="3">
    <source>
        <dbReference type="ARBA" id="ARBA00017057"/>
    </source>
</evidence>
<dbReference type="GO" id="GO:0008233">
    <property type="term" value="F:peptidase activity"/>
    <property type="evidence" value="ECO:0007669"/>
    <property type="project" value="UniProtKB-UniRule"/>
</dbReference>
<evidence type="ECO:0000256" key="2">
    <source>
        <dbReference type="ARBA" id="ARBA00007324"/>
    </source>
</evidence>
<feature type="transmembrane region" description="Helical" evidence="9">
    <location>
        <begin position="106"/>
        <end position="128"/>
    </location>
</feature>
<evidence type="ECO:0000256" key="6">
    <source>
        <dbReference type="ARBA" id="ARBA00022989"/>
    </source>
</evidence>
<evidence type="ECO:0000256" key="7">
    <source>
        <dbReference type="ARBA" id="ARBA00023136"/>
    </source>
</evidence>
<dbReference type="EMBL" id="HBHT01039080">
    <property type="protein sequence ID" value="CAD9993243.1"/>
    <property type="molecule type" value="Transcribed_RNA"/>
</dbReference>
<proteinExistence type="inferred from homology"/>
<dbReference type="PANTHER" id="PTHR13085">
    <property type="entry name" value="MICROSOMAL SIGNAL PEPTIDASE 25 KDA SUBUNIT"/>
    <property type="match status" value="1"/>
</dbReference>
<evidence type="ECO:0000256" key="4">
    <source>
        <dbReference type="ARBA" id="ARBA00022692"/>
    </source>
</evidence>
<evidence type="ECO:0000256" key="9">
    <source>
        <dbReference type="RuleBase" id="RU368033"/>
    </source>
</evidence>
<feature type="region of interest" description="Disordered" evidence="10">
    <location>
        <begin position="1"/>
        <end position="38"/>
    </location>
</feature>
<feature type="transmembrane region" description="Helical" evidence="9">
    <location>
        <begin position="80"/>
        <end position="100"/>
    </location>
</feature>
<keyword evidence="4 9" id="KW-0812">Transmembrane</keyword>
<evidence type="ECO:0000256" key="10">
    <source>
        <dbReference type="SAM" id="MobiDB-lite"/>
    </source>
</evidence>
<evidence type="ECO:0000256" key="5">
    <source>
        <dbReference type="ARBA" id="ARBA00022824"/>
    </source>
</evidence>
<keyword evidence="5 9" id="KW-0256">Endoplasmic reticulum</keyword>
<accession>A0A7S2YSD3</accession>
<dbReference type="GO" id="GO:0045047">
    <property type="term" value="P:protein targeting to ER"/>
    <property type="evidence" value="ECO:0007669"/>
    <property type="project" value="TreeGrafter"/>
</dbReference>
<evidence type="ECO:0000256" key="8">
    <source>
        <dbReference type="ARBA" id="ARBA00045608"/>
    </source>
</evidence>
<dbReference type="InterPro" id="IPR009582">
    <property type="entry name" value="Spc2/SPCS2"/>
</dbReference>
<name>A0A7S2YSD3_9STRA</name>
<organism evidence="11">
    <name type="scientific">Entomoneis paludosa</name>
    <dbReference type="NCBI Taxonomy" id="265537"/>
    <lineage>
        <taxon>Eukaryota</taxon>
        <taxon>Sar</taxon>
        <taxon>Stramenopiles</taxon>
        <taxon>Ochrophyta</taxon>
        <taxon>Bacillariophyta</taxon>
        <taxon>Bacillariophyceae</taxon>
        <taxon>Bacillariophycidae</taxon>
        <taxon>Entomoneidaceae</taxon>
        <taxon>Entomoneis</taxon>
    </lineage>
</organism>
<comment type="similarity">
    <text evidence="2 9">Belongs to the SPCS2 family.</text>
</comment>
<dbReference type="GO" id="GO:0005787">
    <property type="term" value="C:signal peptidase complex"/>
    <property type="evidence" value="ECO:0007669"/>
    <property type="project" value="UniProtKB-UniRule"/>
</dbReference>
<evidence type="ECO:0000256" key="1">
    <source>
        <dbReference type="ARBA" id="ARBA00004477"/>
    </source>
</evidence>
<comment type="function">
    <text evidence="8 9">Component of the signal peptidase complex (SPC) which catalyzes the cleavage of N-terminal signal sequences from nascent proteins as they are translocated into the lumen of the endoplasmic reticulum. Enhances the enzymatic activity of SPC and facilitates the interactions between different components of the translocation site.</text>
</comment>
<keyword evidence="7 9" id="KW-0472">Membrane</keyword>
<protein>
    <recommendedName>
        <fullName evidence="3 9">Signal peptidase complex subunit 2</fullName>
    </recommendedName>
</protein>